<dbReference type="AlphaFoldDB" id="A0AAD8NR40"/>
<sequence length="86" mass="9943">MRWLPDPRFRRQVLSYLYLSKTVIQKQKAQIHLGAQRERERKTGTQPVNVNLVLPGLFFFSTTRSSPSFIQTLITASICFSSIKIT</sequence>
<comment type="caution">
    <text evidence="1">The sequence shown here is derived from an EMBL/GenBank/DDBJ whole genome shotgun (WGS) entry which is preliminary data.</text>
</comment>
<reference evidence="1" key="1">
    <citation type="journal article" date="2023" name="bioRxiv">
        <title>Improved chromosome-level genome assembly for marigold (Tagetes erecta).</title>
        <authorList>
            <person name="Jiang F."/>
            <person name="Yuan L."/>
            <person name="Wang S."/>
            <person name="Wang H."/>
            <person name="Xu D."/>
            <person name="Wang A."/>
            <person name="Fan W."/>
        </authorList>
    </citation>
    <scope>NUCLEOTIDE SEQUENCE</scope>
    <source>
        <strain evidence="1">WSJ</strain>
        <tissue evidence="1">Leaf</tissue>
    </source>
</reference>
<gene>
    <name evidence="1" type="ORF">QVD17_27452</name>
</gene>
<protein>
    <submittedName>
        <fullName evidence="1">Uncharacterized protein</fullName>
    </submittedName>
</protein>
<keyword evidence="2" id="KW-1185">Reference proteome</keyword>
<dbReference type="Proteomes" id="UP001229421">
    <property type="component" value="Unassembled WGS sequence"/>
</dbReference>
<organism evidence="1 2">
    <name type="scientific">Tagetes erecta</name>
    <name type="common">African marigold</name>
    <dbReference type="NCBI Taxonomy" id="13708"/>
    <lineage>
        <taxon>Eukaryota</taxon>
        <taxon>Viridiplantae</taxon>
        <taxon>Streptophyta</taxon>
        <taxon>Embryophyta</taxon>
        <taxon>Tracheophyta</taxon>
        <taxon>Spermatophyta</taxon>
        <taxon>Magnoliopsida</taxon>
        <taxon>eudicotyledons</taxon>
        <taxon>Gunneridae</taxon>
        <taxon>Pentapetalae</taxon>
        <taxon>asterids</taxon>
        <taxon>campanulids</taxon>
        <taxon>Asterales</taxon>
        <taxon>Asteraceae</taxon>
        <taxon>Asteroideae</taxon>
        <taxon>Heliantheae alliance</taxon>
        <taxon>Tageteae</taxon>
        <taxon>Tagetes</taxon>
    </lineage>
</organism>
<evidence type="ECO:0000313" key="2">
    <source>
        <dbReference type="Proteomes" id="UP001229421"/>
    </source>
</evidence>
<evidence type="ECO:0000313" key="1">
    <source>
        <dbReference type="EMBL" id="KAK1418309.1"/>
    </source>
</evidence>
<accession>A0AAD8NR40</accession>
<proteinExistence type="predicted"/>
<name>A0AAD8NR40_TARER</name>
<dbReference type="EMBL" id="JAUHHV010000007">
    <property type="protein sequence ID" value="KAK1418309.1"/>
    <property type="molecule type" value="Genomic_DNA"/>
</dbReference>